<name>A0A9W8M6I7_9FUNG</name>
<feature type="DNA-binding region" description="HMG box" evidence="2">
    <location>
        <begin position="73"/>
        <end position="141"/>
    </location>
</feature>
<dbReference type="InterPro" id="IPR036910">
    <property type="entry name" value="HMG_box_dom_sf"/>
</dbReference>
<keyword evidence="2" id="KW-0539">Nucleus</keyword>
<feature type="DNA-binding region" description="HMG box" evidence="2">
    <location>
        <begin position="182"/>
        <end position="250"/>
    </location>
</feature>
<dbReference type="Gene3D" id="1.10.30.10">
    <property type="entry name" value="High mobility group box domain"/>
    <property type="match status" value="4"/>
</dbReference>
<dbReference type="PANTHER" id="PTHR48112:SF22">
    <property type="entry name" value="MITOCHONDRIAL TRANSCRIPTION FACTOR A, ISOFORM B"/>
    <property type="match status" value="1"/>
</dbReference>
<accession>A0A9W8M6I7</accession>
<dbReference type="SMART" id="SM00398">
    <property type="entry name" value="HMG"/>
    <property type="match status" value="4"/>
</dbReference>
<feature type="DNA-binding region" description="HMG box" evidence="2">
    <location>
        <begin position="411"/>
        <end position="479"/>
    </location>
</feature>
<feature type="region of interest" description="Disordered" evidence="3">
    <location>
        <begin position="656"/>
        <end position="737"/>
    </location>
</feature>
<dbReference type="Pfam" id="PF09011">
    <property type="entry name" value="HMG_box_2"/>
    <property type="match status" value="1"/>
</dbReference>
<comment type="caution">
    <text evidence="5">The sequence shown here is derived from an EMBL/GenBank/DDBJ whole genome shotgun (WGS) entry which is preliminary data.</text>
</comment>
<feature type="compositionally biased region" description="Basic and acidic residues" evidence="3">
    <location>
        <begin position="40"/>
        <end position="53"/>
    </location>
</feature>
<evidence type="ECO:0000313" key="5">
    <source>
        <dbReference type="EMBL" id="KAJ2864859.1"/>
    </source>
</evidence>
<evidence type="ECO:0000259" key="4">
    <source>
        <dbReference type="PROSITE" id="PS50118"/>
    </source>
</evidence>
<evidence type="ECO:0000256" key="2">
    <source>
        <dbReference type="PROSITE-ProRule" id="PRU00267"/>
    </source>
</evidence>
<feature type="domain" description="HMG box" evidence="4">
    <location>
        <begin position="411"/>
        <end position="479"/>
    </location>
</feature>
<proteinExistence type="predicted"/>
<feature type="domain" description="HMG box" evidence="4">
    <location>
        <begin position="282"/>
        <end position="350"/>
    </location>
</feature>
<evidence type="ECO:0000256" key="1">
    <source>
        <dbReference type="ARBA" id="ARBA00023125"/>
    </source>
</evidence>
<dbReference type="PANTHER" id="PTHR48112">
    <property type="entry name" value="HIGH MOBILITY GROUP PROTEIN DSP1"/>
    <property type="match status" value="1"/>
</dbReference>
<dbReference type="Proteomes" id="UP001140074">
    <property type="component" value="Unassembled WGS sequence"/>
</dbReference>
<feature type="region of interest" description="Disordered" evidence="3">
    <location>
        <begin position="40"/>
        <end position="80"/>
    </location>
</feature>
<feature type="domain" description="HMG box" evidence="4">
    <location>
        <begin position="182"/>
        <end position="250"/>
    </location>
</feature>
<dbReference type="GO" id="GO:0005634">
    <property type="term" value="C:nucleus"/>
    <property type="evidence" value="ECO:0007669"/>
    <property type="project" value="UniProtKB-UniRule"/>
</dbReference>
<keyword evidence="6" id="KW-1185">Reference proteome</keyword>
<feature type="region of interest" description="Disordered" evidence="3">
    <location>
        <begin position="398"/>
        <end position="419"/>
    </location>
</feature>
<dbReference type="AlphaFoldDB" id="A0A9W8M6I7"/>
<feature type="region of interest" description="Disordered" evidence="3">
    <location>
        <begin position="364"/>
        <end position="385"/>
    </location>
</feature>
<dbReference type="GO" id="GO:0003677">
    <property type="term" value="F:DNA binding"/>
    <property type="evidence" value="ECO:0007669"/>
    <property type="project" value="UniProtKB-UniRule"/>
</dbReference>
<dbReference type="EMBL" id="JANBUY010000075">
    <property type="protein sequence ID" value="KAJ2864859.1"/>
    <property type="molecule type" value="Genomic_DNA"/>
</dbReference>
<dbReference type="PROSITE" id="PS50118">
    <property type="entry name" value="HMG_BOX_2"/>
    <property type="match status" value="4"/>
</dbReference>
<dbReference type="InterPro" id="IPR050342">
    <property type="entry name" value="HMGB"/>
</dbReference>
<evidence type="ECO:0000313" key="6">
    <source>
        <dbReference type="Proteomes" id="UP001140074"/>
    </source>
</evidence>
<dbReference type="InterPro" id="IPR009071">
    <property type="entry name" value="HMG_box_dom"/>
</dbReference>
<reference evidence="5" key="1">
    <citation type="submission" date="2022-07" db="EMBL/GenBank/DDBJ databases">
        <title>Phylogenomic reconstructions and comparative analyses of Kickxellomycotina fungi.</title>
        <authorList>
            <person name="Reynolds N.K."/>
            <person name="Stajich J.E."/>
            <person name="Barry K."/>
            <person name="Grigoriev I.V."/>
            <person name="Crous P."/>
            <person name="Smith M.E."/>
        </authorList>
    </citation>
    <scope>NUCLEOTIDE SEQUENCE</scope>
    <source>
        <strain evidence="5">RSA 476</strain>
    </source>
</reference>
<feature type="DNA-binding region" description="HMG box" evidence="2">
    <location>
        <begin position="282"/>
        <end position="350"/>
    </location>
</feature>
<feature type="compositionally biased region" description="Polar residues" evidence="3">
    <location>
        <begin position="364"/>
        <end position="379"/>
    </location>
</feature>
<feature type="domain" description="HMG box" evidence="4">
    <location>
        <begin position="73"/>
        <end position="141"/>
    </location>
</feature>
<dbReference type="CDD" id="cd00084">
    <property type="entry name" value="HMG-box_SF"/>
    <property type="match status" value="1"/>
</dbReference>
<protein>
    <recommendedName>
        <fullName evidence="4">HMG box domain-containing protein</fullName>
    </recommendedName>
</protein>
<feature type="compositionally biased region" description="Basic residues" evidence="3">
    <location>
        <begin position="686"/>
        <end position="695"/>
    </location>
</feature>
<organism evidence="5 6">
    <name type="scientific">Coemansia aciculifera</name>
    <dbReference type="NCBI Taxonomy" id="417176"/>
    <lineage>
        <taxon>Eukaryota</taxon>
        <taxon>Fungi</taxon>
        <taxon>Fungi incertae sedis</taxon>
        <taxon>Zoopagomycota</taxon>
        <taxon>Kickxellomycotina</taxon>
        <taxon>Kickxellomycetes</taxon>
        <taxon>Kickxellales</taxon>
        <taxon>Kickxellaceae</taxon>
        <taxon>Coemansia</taxon>
    </lineage>
</organism>
<dbReference type="Pfam" id="PF00505">
    <property type="entry name" value="HMG_box"/>
    <property type="match status" value="3"/>
</dbReference>
<keyword evidence="1 2" id="KW-0238">DNA-binding</keyword>
<evidence type="ECO:0000256" key="3">
    <source>
        <dbReference type="SAM" id="MobiDB-lite"/>
    </source>
</evidence>
<sequence length="737" mass="81970">MRDFFSFTREDNKRLADAFTAIADVFELVGTRAVPVERTHDTAEPVERDHDTAEPVEVAQSDEELERELGPKPTLPTSASNMYRSSVISDIRKENPGIQRNEAQRLARIRWKNLSEEDRRPFKDRYDARNKQYKIDKAAYAARLKTCMQAESSGSVSTARHAETRSLTPSDRAIERVLGPKPKTPKSISTLYHRDHAKAISALNPDLSYDEVRQLADARWKNVSDEERQQYKDRYRALYRQYKIDIAAYDARVQALISTAYGEPNTPNAVDKVLERELGPKPKPPEAAHHMYRSSVISDIRKENPGIGAKGVEKISDLRWKNLSEEDRRPFKDRHDTLTKQYKIDKAAYDARKVAFLSTSIESVSTAHTTEPGRSTLSISPDPLPQSIEQLNELEATQSDEELERELGPKPKHPTSATNMYRGSVINDIRKENPGINTMEARRLAAIRWKNLSEEDRRPFKDRHDALKKQYKIDKAAYDARETVLVKTSVCKLGESRGNCVANTSDAVQPSQHLASSISPGLPPQPTGCLNGPEYTTTSVSSRFTGLLSSQPLPPPPIESFRSSGAIGSTHPLAISWPAEVTLPDESPSLPANSDGLPRPTMATEHPMSLIQENVAASATLAQPVVPPESIPVGMRPMSLEFPNTTETVAFVESPELSFSTDPPAADVKPSAESAEPAEPLTPTKTKSKKKKKKRATGDDGQSTSPQRKKAKRAKGDAKEGKKKHKPKIVVKTEDNI</sequence>
<gene>
    <name evidence="5" type="ORF">GGH94_002620</name>
</gene>
<dbReference type="SUPFAM" id="SSF47095">
    <property type="entry name" value="HMG-box"/>
    <property type="match status" value="4"/>
</dbReference>